<evidence type="ECO:0000256" key="8">
    <source>
        <dbReference type="ARBA" id="ARBA00022763"/>
    </source>
</evidence>
<dbReference type="EMBL" id="CENE01000022">
    <property type="protein sequence ID" value="CEQ42208.1"/>
    <property type="molecule type" value="Genomic_DNA"/>
</dbReference>
<dbReference type="FunFam" id="3.40.50.300:FF:001195">
    <property type="entry name" value="DNA repair protein rad50"/>
    <property type="match status" value="1"/>
</dbReference>
<dbReference type="Gene3D" id="3.40.50.300">
    <property type="entry name" value="P-loop containing nucleotide triphosphate hydrolases"/>
    <property type="match status" value="2"/>
</dbReference>
<dbReference type="GO" id="GO:0000722">
    <property type="term" value="P:telomere maintenance via recombination"/>
    <property type="evidence" value="ECO:0007669"/>
    <property type="project" value="TreeGrafter"/>
</dbReference>
<evidence type="ECO:0000259" key="16">
    <source>
        <dbReference type="Pfam" id="PF13476"/>
    </source>
</evidence>
<keyword evidence="9" id="KW-0378">Hydrolase</keyword>
<dbReference type="NCBIfam" id="TIGR00606">
    <property type="entry name" value="rad50"/>
    <property type="match status" value="1"/>
</dbReference>
<dbReference type="GO" id="GO:0030870">
    <property type="term" value="C:Mre11 complex"/>
    <property type="evidence" value="ECO:0007669"/>
    <property type="project" value="InterPro"/>
</dbReference>
<feature type="coiled-coil region" evidence="15">
    <location>
        <begin position="397"/>
        <end position="442"/>
    </location>
</feature>
<evidence type="ECO:0000256" key="1">
    <source>
        <dbReference type="ARBA" id="ARBA00001947"/>
    </source>
</evidence>
<keyword evidence="13" id="KW-0539">Nucleus</keyword>
<dbReference type="GO" id="GO:0051880">
    <property type="term" value="F:G-quadruplex DNA binding"/>
    <property type="evidence" value="ECO:0007669"/>
    <property type="project" value="TreeGrafter"/>
</dbReference>
<evidence type="ECO:0000256" key="9">
    <source>
        <dbReference type="ARBA" id="ARBA00022801"/>
    </source>
</evidence>
<keyword evidence="8" id="KW-0227">DNA damage</keyword>
<dbReference type="Pfam" id="PF13558">
    <property type="entry name" value="SbcC_Walker_B"/>
    <property type="match status" value="1"/>
</dbReference>
<keyword evidence="6" id="KW-0158">Chromosome</keyword>
<evidence type="ECO:0000313" key="18">
    <source>
        <dbReference type="Proteomes" id="UP000243876"/>
    </source>
</evidence>
<evidence type="ECO:0000256" key="13">
    <source>
        <dbReference type="ARBA" id="ARBA00023242"/>
    </source>
</evidence>
<feature type="coiled-coil region" evidence="15">
    <location>
        <begin position="887"/>
        <end position="921"/>
    </location>
</feature>
<comment type="catalytic activity">
    <reaction evidence="14">
        <text>ATP + H2O = ADP + phosphate + H(+)</text>
        <dbReference type="Rhea" id="RHEA:13065"/>
        <dbReference type="ChEBI" id="CHEBI:15377"/>
        <dbReference type="ChEBI" id="CHEBI:15378"/>
        <dbReference type="ChEBI" id="CHEBI:30616"/>
        <dbReference type="ChEBI" id="CHEBI:43474"/>
        <dbReference type="ChEBI" id="CHEBI:456216"/>
    </reaction>
</comment>
<feature type="coiled-coil region" evidence="15">
    <location>
        <begin position="983"/>
        <end position="1119"/>
    </location>
</feature>
<feature type="coiled-coil region" evidence="15">
    <location>
        <begin position="722"/>
        <end position="798"/>
    </location>
</feature>
<dbReference type="InterPro" id="IPR004584">
    <property type="entry name" value="Rad50_eukaryotes"/>
</dbReference>
<comment type="subcellular location">
    <subcellularLocation>
        <location evidence="3">Chromosome</location>
    </subcellularLocation>
    <subcellularLocation>
        <location evidence="2">Nucleus</location>
    </subcellularLocation>
</comment>
<evidence type="ECO:0000256" key="2">
    <source>
        <dbReference type="ARBA" id="ARBA00004123"/>
    </source>
</evidence>
<evidence type="ECO:0000256" key="3">
    <source>
        <dbReference type="ARBA" id="ARBA00004286"/>
    </source>
</evidence>
<dbReference type="Proteomes" id="UP000243876">
    <property type="component" value="Unassembled WGS sequence"/>
</dbReference>
<sequence>MSSLDKLAIRGIRSFDSNEMSVMQFFNPLTVIVGHNGSGKTTIIECLKYATTGDLPPGAKGGAFVHDPTIAGTSEVKAHVKLRFINTRREKMLVERRLMVQKKKTVSGLSMKTLEGTISYADEGNVDRKKRQTLSTKCAALDEEIPAQLGVSKAILQNVIFCHQEESNWPLSEPAALKKKFDDIFEASDYTKVLDEIKKIRKDQNIEIKVDKEKLAALRIDRDRAFKLREQIKKVSSNISDKQSTHDELEEKIQKLVKENQTFFNQATKYQDIIGRVDTLREKRTMHEVNLEAVSSEIKELKESDHELKEKIVNHQASLDAARAEREATRTKLADENDSLAAYERKHNQAQTNYGRLQAMKQRHLDMIEVRKTLVRDLSEKHNIPGYDRDILSEREMDEFEEKLEEAIAAQQRKIEKIKSDARETESQYQDQIQALKSARAADERAKRTIGEQISAASTRIASISRQLDSTSTTVADITYFESLLQEEKDRQARTSETLQAADYPSQLRDKTREAKELDEQREALHAELAGLNAQANTRAKLQLRRTERIRKEEALQSLVERSKGAFRKYAKSEPNPATMEAEVNALVTHLESDLSSAERAARDAAREMQNVETSVNFTKKKVTDLEQSAEASKKRITDGLQALDTEMPTVEEAVKEAEAEIALLRNDVASQESIQHFYDVILQRARKNHECIGCNRAISRDEIPDLERYVARRKEKAPAEMRAMKEDLRTWEKQLDDLKRLVPIEVNYNKLIKEDIAAAEQAAQVQEDKLAPVKAKAEEATSHLNELKNRERDLQVLKKTAADVMRLHRDCDDIGLDISKLESELSASGSTATTEEFQAKLSTVGEKIRAVKAATESIRAEQQKATSTLQTLSTTIHAREMELATKRQELKEKDALEKRQMEAREEVVKLEKESKALDKKLDEATAPIRQKENELASIRADFMRDESAASRHLQAYNKSIEQLELNQKEIKSYQTRGGDAELNKCERELKQHSAVIADTKQRIASLQAQVSQIDRTLADSRAVLRNIQDNVRLRAERKALEDIDRQIDQLDEDSARKAYRKFESDYNEQRRKQTELQAQQAKLGGEVETLKKDFEDKQEELETEYKDIDEKYRRELINVKVAEMSNQDLEKLSKALDGAIMRFHGLKMKEINDTIADLWTKTYQGTDIDKIMIKSDAEGKTTGTARSYNYRVVMFKDQTEMDMRGRCSAGQKVLASIIIRLALAESFSTNCGIMALDEPTTNLDHDNIQALAAALSELIKDRQGQANFQLIVITHDEGFLETLGGSGVLDKYWRVSRGDGGQVSTIERQRLN</sequence>
<dbReference type="GO" id="GO:0043047">
    <property type="term" value="F:single-stranded telomeric DNA binding"/>
    <property type="evidence" value="ECO:0007669"/>
    <property type="project" value="TreeGrafter"/>
</dbReference>
<dbReference type="FunFam" id="3.40.50.300:FF:000947">
    <property type="entry name" value="DNA repair protein RAD50"/>
    <property type="match status" value="1"/>
</dbReference>
<comment type="cofactor">
    <cofactor evidence="1">
        <name>Zn(2+)</name>
        <dbReference type="ChEBI" id="CHEBI:29105"/>
    </cofactor>
</comment>
<feature type="coiled-coil region" evidence="15">
    <location>
        <begin position="508"/>
        <end position="535"/>
    </location>
</feature>
<dbReference type="PANTHER" id="PTHR18867:SF12">
    <property type="entry name" value="DNA REPAIR PROTEIN RAD50"/>
    <property type="match status" value="1"/>
</dbReference>
<evidence type="ECO:0000256" key="10">
    <source>
        <dbReference type="ARBA" id="ARBA00022833"/>
    </source>
</evidence>
<dbReference type="GO" id="GO:0016887">
    <property type="term" value="F:ATP hydrolysis activity"/>
    <property type="evidence" value="ECO:0007669"/>
    <property type="project" value="InterPro"/>
</dbReference>
<evidence type="ECO:0000256" key="6">
    <source>
        <dbReference type="ARBA" id="ARBA00022454"/>
    </source>
</evidence>
<keyword evidence="11 15" id="KW-0175">Coiled coil</keyword>
<evidence type="ECO:0000256" key="4">
    <source>
        <dbReference type="ARBA" id="ARBA00009439"/>
    </source>
</evidence>
<keyword evidence="12" id="KW-0234">DNA repair</keyword>
<gene>
    <name evidence="17" type="primary">SPOSA6832_04010</name>
</gene>
<dbReference type="InterPro" id="IPR038729">
    <property type="entry name" value="Rad50/SbcC_AAA"/>
</dbReference>
<keyword evidence="7" id="KW-0479">Metal-binding</keyword>
<evidence type="ECO:0000313" key="17">
    <source>
        <dbReference type="EMBL" id="CEQ42208.1"/>
    </source>
</evidence>
<keyword evidence="10" id="KW-0862">Zinc</keyword>
<comment type="similarity">
    <text evidence="4">Belongs to the SMC family. RAD50 subfamily.</text>
</comment>
<dbReference type="GO" id="GO:0070192">
    <property type="term" value="P:chromosome organization involved in meiotic cell cycle"/>
    <property type="evidence" value="ECO:0007669"/>
    <property type="project" value="TreeGrafter"/>
</dbReference>
<feature type="coiled-coil region" evidence="15">
    <location>
        <begin position="641"/>
        <end position="675"/>
    </location>
</feature>
<reference evidence="18" key="1">
    <citation type="submission" date="2015-02" db="EMBL/GenBank/DDBJ databases">
        <authorList>
            <person name="Gon?alves P."/>
        </authorList>
    </citation>
    <scope>NUCLEOTIDE SEQUENCE [LARGE SCALE GENOMIC DNA]</scope>
</reference>
<feature type="domain" description="Rad50/SbcC-type AAA" evidence="16">
    <location>
        <begin position="6"/>
        <end position="254"/>
    </location>
</feature>
<dbReference type="OrthoDB" id="18797at2759"/>
<dbReference type="InterPro" id="IPR027417">
    <property type="entry name" value="P-loop_NTPase"/>
</dbReference>
<feature type="coiled-coil region" evidence="15">
    <location>
        <begin position="588"/>
        <end position="615"/>
    </location>
</feature>
<dbReference type="GO" id="GO:0007004">
    <property type="term" value="P:telomere maintenance via telomerase"/>
    <property type="evidence" value="ECO:0007669"/>
    <property type="project" value="TreeGrafter"/>
</dbReference>
<evidence type="ECO:0000256" key="5">
    <source>
        <dbReference type="ARBA" id="ARBA00017893"/>
    </source>
</evidence>
<dbReference type="Pfam" id="PF13476">
    <property type="entry name" value="AAA_23"/>
    <property type="match status" value="1"/>
</dbReference>
<organism evidence="17 18">
    <name type="scientific">Sporidiobolus salmonicolor</name>
    <name type="common">Yeast-like fungus</name>
    <name type="synonym">Sporobolomyces salmonicolor</name>
    <dbReference type="NCBI Taxonomy" id="5005"/>
    <lineage>
        <taxon>Eukaryota</taxon>
        <taxon>Fungi</taxon>
        <taxon>Dikarya</taxon>
        <taxon>Basidiomycota</taxon>
        <taxon>Pucciniomycotina</taxon>
        <taxon>Microbotryomycetes</taxon>
        <taxon>Sporidiobolales</taxon>
        <taxon>Sporidiobolaceae</taxon>
        <taxon>Sporobolomyces</taxon>
    </lineage>
</organism>
<evidence type="ECO:0000256" key="14">
    <source>
        <dbReference type="ARBA" id="ARBA00049360"/>
    </source>
</evidence>
<evidence type="ECO:0000256" key="15">
    <source>
        <dbReference type="SAM" id="Coils"/>
    </source>
</evidence>
<protein>
    <recommendedName>
        <fullName evidence="5">DNA repair protein RAD50</fullName>
    </recommendedName>
</protein>
<evidence type="ECO:0000256" key="12">
    <source>
        <dbReference type="ARBA" id="ARBA00023204"/>
    </source>
</evidence>
<dbReference type="GO" id="GO:0003691">
    <property type="term" value="F:double-stranded telomeric DNA binding"/>
    <property type="evidence" value="ECO:0007669"/>
    <property type="project" value="TreeGrafter"/>
</dbReference>
<dbReference type="PANTHER" id="PTHR18867">
    <property type="entry name" value="RAD50"/>
    <property type="match status" value="1"/>
</dbReference>
<dbReference type="GO" id="GO:0046872">
    <property type="term" value="F:metal ion binding"/>
    <property type="evidence" value="ECO:0007669"/>
    <property type="project" value="UniProtKB-KW"/>
</dbReference>
<keyword evidence="18" id="KW-1185">Reference proteome</keyword>
<name>A0A0D6EQS7_SPOSA</name>
<dbReference type="SUPFAM" id="SSF52540">
    <property type="entry name" value="P-loop containing nucleoside triphosphate hydrolases"/>
    <property type="match status" value="1"/>
</dbReference>
<evidence type="ECO:0000256" key="7">
    <source>
        <dbReference type="ARBA" id="ARBA00022723"/>
    </source>
</evidence>
<accession>A0A0D6EQS7</accession>
<dbReference type="GO" id="GO:0006302">
    <property type="term" value="P:double-strand break repair"/>
    <property type="evidence" value="ECO:0007669"/>
    <property type="project" value="InterPro"/>
</dbReference>
<proteinExistence type="inferred from homology"/>
<dbReference type="Gene3D" id="1.10.287.1490">
    <property type="match status" value="1"/>
</dbReference>
<evidence type="ECO:0000256" key="11">
    <source>
        <dbReference type="ARBA" id="ARBA00023054"/>
    </source>
</evidence>
<dbReference type="GO" id="GO:0000794">
    <property type="term" value="C:condensed nuclear chromosome"/>
    <property type="evidence" value="ECO:0007669"/>
    <property type="project" value="TreeGrafter"/>
</dbReference>
<feature type="coiled-coil region" evidence="15">
    <location>
        <begin position="232"/>
        <end position="360"/>
    </location>
</feature>